<dbReference type="AlphaFoldDB" id="A0A8B2NWM7"/>
<evidence type="ECO:0000313" key="4">
    <source>
        <dbReference type="Proteomes" id="UP000249590"/>
    </source>
</evidence>
<evidence type="ECO:0000313" key="3">
    <source>
        <dbReference type="EMBL" id="RAI01762.1"/>
    </source>
</evidence>
<evidence type="ECO:0000256" key="1">
    <source>
        <dbReference type="ARBA" id="ARBA00037961"/>
    </source>
</evidence>
<sequence>MDATVDVAPPAEATEWDLRCDLAAVFRVCAREGMNEQIGGHNSMMLPDDGSGEQRFLINPRGLHWKEIRASDLLTCNLRGEVLQGDGELRRVAFYIHARIHLMHPAARCVLHTHPRFLTALSLIDKGRMAFAHQNEMILAERIAYDDDFGGIVLDEEEGDRLAGVLGDLTILVMASHGVSVVGPTIHDAFDELYMAERTCMYQMTAMSTGLPLRQMKPEFRKTHRGPWSDVFDARLHLDAWRRILDREEPDYAS</sequence>
<dbReference type="EMBL" id="QHHQ01000002">
    <property type="protein sequence ID" value="RAI01762.1"/>
    <property type="molecule type" value="Genomic_DNA"/>
</dbReference>
<dbReference type="RefSeq" id="WP_111344873.1">
    <property type="nucleotide sequence ID" value="NZ_QHHQ01000002.1"/>
</dbReference>
<comment type="similarity">
    <text evidence="1">Belongs to the aldolase class II family.</text>
</comment>
<dbReference type="InterPro" id="IPR036409">
    <property type="entry name" value="Aldolase_II/adducin_N_sf"/>
</dbReference>
<gene>
    <name evidence="3" type="ORF">DLJ53_10165</name>
</gene>
<protein>
    <submittedName>
        <fullName evidence="3">Aldolase</fullName>
    </submittedName>
</protein>
<dbReference type="Gene3D" id="3.40.225.10">
    <property type="entry name" value="Class II aldolase/adducin N-terminal domain"/>
    <property type="match status" value="1"/>
</dbReference>
<proteinExistence type="inferred from homology"/>
<organism evidence="3 4">
    <name type="scientific">Acuticoccus sediminis</name>
    <dbReference type="NCBI Taxonomy" id="2184697"/>
    <lineage>
        <taxon>Bacteria</taxon>
        <taxon>Pseudomonadati</taxon>
        <taxon>Pseudomonadota</taxon>
        <taxon>Alphaproteobacteria</taxon>
        <taxon>Hyphomicrobiales</taxon>
        <taxon>Amorphaceae</taxon>
        <taxon>Acuticoccus</taxon>
    </lineage>
</organism>
<comment type="caution">
    <text evidence="3">The sequence shown here is derived from an EMBL/GenBank/DDBJ whole genome shotgun (WGS) entry which is preliminary data.</text>
</comment>
<dbReference type="PANTHER" id="PTHR10672:SF21">
    <property type="entry name" value="CLASS II ALDOLASE_ADDUCIN N-TERMINAL DOMAIN-CONTAINING PROTEIN"/>
    <property type="match status" value="1"/>
</dbReference>
<dbReference type="PANTHER" id="PTHR10672">
    <property type="entry name" value="ADDUCIN"/>
    <property type="match status" value="1"/>
</dbReference>
<feature type="domain" description="Class II aldolase/adducin N-terminal" evidence="2">
    <location>
        <begin position="20"/>
        <end position="204"/>
    </location>
</feature>
<name>A0A8B2NWM7_9HYPH</name>
<dbReference type="SMART" id="SM01007">
    <property type="entry name" value="Aldolase_II"/>
    <property type="match status" value="1"/>
</dbReference>
<reference evidence="3 4" key="1">
    <citation type="submission" date="2018-05" db="EMBL/GenBank/DDBJ databases">
        <title>Acuticoccus sediminis sp. nov., isolated from deep-sea sediment of Indian Ocean.</title>
        <authorList>
            <person name="Liu X."/>
            <person name="Lai Q."/>
            <person name="Du Y."/>
            <person name="Sun F."/>
            <person name="Zhang X."/>
            <person name="Wang S."/>
            <person name="Shao Z."/>
        </authorList>
    </citation>
    <scope>NUCLEOTIDE SEQUENCE [LARGE SCALE GENOMIC DNA]</scope>
    <source>
        <strain evidence="3 4">PTG4-2</strain>
    </source>
</reference>
<dbReference type="GO" id="GO:0005856">
    <property type="term" value="C:cytoskeleton"/>
    <property type="evidence" value="ECO:0007669"/>
    <property type="project" value="TreeGrafter"/>
</dbReference>
<keyword evidence="4" id="KW-1185">Reference proteome</keyword>
<dbReference type="InterPro" id="IPR001303">
    <property type="entry name" value="Aldolase_II/adducin_N"/>
</dbReference>
<dbReference type="Pfam" id="PF00596">
    <property type="entry name" value="Aldolase_II"/>
    <property type="match status" value="1"/>
</dbReference>
<dbReference type="SUPFAM" id="SSF53639">
    <property type="entry name" value="AraD/HMP-PK domain-like"/>
    <property type="match status" value="1"/>
</dbReference>
<dbReference type="InterPro" id="IPR051017">
    <property type="entry name" value="Aldolase-II_Adducin_sf"/>
</dbReference>
<dbReference type="GO" id="GO:0051015">
    <property type="term" value="F:actin filament binding"/>
    <property type="evidence" value="ECO:0007669"/>
    <property type="project" value="TreeGrafter"/>
</dbReference>
<accession>A0A8B2NWM7</accession>
<dbReference type="OrthoDB" id="5291399at2"/>
<dbReference type="Proteomes" id="UP000249590">
    <property type="component" value="Unassembled WGS sequence"/>
</dbReference>
<evidence type="ECO:0000259" key="2">
    <source>
        <dbReference type="SMART" id="SM01007"/>
    </source>
</evidence>